<protein>
    <submittedName>
        <fullName evidence="2">FkbM family methyltransferase</fullName>
    </submittedName>
</protein>
<dbReference type="PANTHER" id="PTHR36973:SF4">
    <property type="entry name" value="NODULATION PROTEIN"/>
    <property type="match status" value="1"/>
</dbReference>
<proteinExistence type="predicted"/>
<evidence type="ECO:0000259" key="1">
    <source>
        <dbReference type="Pfam" id="PF05050"/>
    </source>
</evidence>
<evidence type="ECO:0000313" key="2">
    <source>
        <dbReference type="EMBL" id="QKD83234.1"/>
    </source>
</evidence>
<keyword evidence="2" id="KW-0489">Methyltransferase</keyword>
<dbReference type="PANTHER" id="PTHR36973">
    <property type="entry name" value="SLL1456 PROTEIN-RELATED"/>
    <property type="match status" value="1"/>
</dbReference>
<dbReference type="EMBL" id="CP053661">
    <property type="protein sequence ID" value="QKD83234.1"/>
    <property type="molecule type" value="Genomic_DNA"/>
</dbReference>
<dbReference type="Pfam" id="PF05050">
    <property type="entry name" value="Methyltransf_21"/>
    <property type="match status" value="1"/>
</dbReference>
<keyword evidence="2" id="KW-0808">Transferase</keyword>
<dbReference type="Gene3D" id="3.40.50.150">
    <property type="entry name" value="Vaccinia Virus protein VP39"/>
    <property type="match status" value="1"/>
</dbReference>
<dbReference type="InterPro" id="IPR029063">
    <property type="entry name" value="SAM-dependent_MTases_sf"/>
</dbReference>
<dbReference type="InterPro" id="IPR053188">
    <property type="entry name" value="FkbM_Methyltransferase"/>
</dbReference>
<dbReference type="GO" id="GO:0008171">
    <property type="term" value="F:O-methyltransferase activity"/>
    <property type="evidence" value="ECO:0007669"/>
    <property type="project" value="TreeGrafter"/>
</dbReference>
<dbReference type="AlphaFoldDB" id="A0A6M8B892"/>
<accession>A0A6M8B892</accession>
<organism evidence="2 3">
    <name type="scientific">Thermoleptolyngbya sichuanensis A183</name>
    <dbReference type="NCBI Taxonomy" id="2737172"/>
    <lineage>
        <taxon>Bacteria</taxon>
        <taxon>Bacillati</taxon>
        <taxon>Cyanobacteriota</taxon>
        <taxon>Cyanophyceae</taxon>
        <taxon>Oculatellales</taxon>
        <taxon>Oculatellaceae</taxon>
        <taxon>Thermoleptolyngbya</taxon>
        <taxon>Thermoleptolyngbya sichuanensis</taxon>
    </lineage>
</organism>
<evidence type="ECO:0000313" key="3">
    <source>
        <dbReference type="Proteomes" id="UP000505210"/>
    </source>
</evidence>
<dbReference type="KEGG" id="theu:HPC62_14445"/>
<dbReference type="RefSeq" id="WP_172356774.1">
    <property type="nucleotide sequence ID" value="NZ_CP053661.1"/>
</dbReference>
<dbReference type="NCBIfam" id="TIGR01444">
    <property type="entry name" value="fkbM_fam"/>
    <property type="match status" value="1"/>
</dbReference>
<keyword evidence="3" id="KW-1185">Reference proteome</keyword>
<dbReference type="GO" id="GO:0032259">
    <property type="term" value="P:methylation"/>
    <property type="evidence" value="ECO:0007669"/>
    <property type="project" value="UniProtKB-KW"/>
</dbReference>
<feature type="domain" description="Methyltransferase FkbM" evidence="1">
    <location>
        <begin position="455"/>
        <end position="617"/>
    </location>
</feature>
<gene>
    <name evidence="2" type="ORF">HPC62_14445</name>
</gene>
<dbReference type="SUPFAM" id="SSF53335">
    <property type="entry name" value="S-adenosyl-L-methionine-dependent methyltransferases"/>
    <property type="match status" value="1"/>
</dbReference>
<dbReference type="InterPro" id="IPR006342">
    <property type="entry name" value="FkbM_mtfrase"/>
</dbReference>
<reference evidence="2 3" key="1">
    <citation type="submission" date="2020-05" db="EMBL/GenBank/DDBJ databases">
        <title>Complete genome sequence of of a novel Thermoleptolyngbya strain isolated from hot springs of Ganzi, Sichuan China.</title>
        <authorList>
            <person name="Tang J."/>
            <person name="Daroch M."/>
            <person name="Li L."/>
            <person name="Waleron K."/>
            <person name="Waleron M."/>
            <person name="Waleron M."/>
        </authorList>
    </citation>
    <scope>NUCLEOTIDE SEQUENCE [LARGE SCALE GENOMIC DNA]</scope>
    <source>
        <strain evidence="2 3">PKUAC-SCTA183</strain>
    </source>
</reference>
<sequence length="739" mass="84684">MQKKVNFPAKQAKLRRRLETLLTGYSAFPKGKTLTKADVVITPNEINTRHGTGLLVKRIFGTGANTISIRSADTYPGDHQFGDLSLSISHRGCSRPESFKKLLKQLEDVTIRRILCIPFFKDDLITAIALKEIFNVPLCTYILDDQNIYVKNIPDGLMRELLEKSSLRLAVSPEMRDAYEQRYRLKFWFVPPVVPSDLIQNYFKPAADDKSNDKTGVLIGNVWNERWFNNLQKLLTGFPHHIDWFRSGQVQDFEWLADKQAFLQQGILREQNFIEDEFEFVQKLRQYPYAVIPSSTLDQEDEHLPVGYLSLPSRIPYLLATTNIPMIVVGSPKTAAAKFIERFGIGVVSDYDPASFNQAVEYVTAPDNQREMRQRAAMLADAFSDKKFDTWLWKSLEAGQPIDFRFEELCPHRPSDLLYFIEPPTPRDLFPEFVPSFNSFRRLKRRGYEPDFIIDVGCSVGVWSFTISKLYPSVRYVLIDPLLAKHDANLLRQFAGSLRHHDLVEAAISNQSGKTHLQVSQDLYGSSLLKPADFRSYESVEVEVKTLDQVSEELSIEGRGVLKIDVQCAEHLVLEGAAQFLSKVDILVVELSLVQYDADARTLAEMVGIISDLGFRYYDDAGEWRSPVDGALLQKDIVFVREGLIPSETSDILLDEKAFIKPSVRSKDEEFRLGESSPALPSYYEGEMIYSKMFGELINEVQRLHRYYVDYQAKYTLTVHDELLAMKQDLDDLKKRFMY</sequence>
<name>A0A6M8B892_9CYAN</name>
<dbReference type="Proteomes" id="UP000505210">
    <property type="component" value="Chromosome"/>
</dbReference>